<dbReference type="PRINTS" id="PR01207">
    <property type="entry name" value="NAKCLTRNSPRT"/>
</dbReference>
<evidence type="ECO:0000256" key="7">
    <source>
        <dbReference type="ARBA" id="ARBA00022692"/>
    </source>
</evidence>
<feature type="transmembrane region" description="Helical" evidence="20">
    <location>
        <begin position="259"/>
        <end position="279"/>
    </location>
</feature>
<evidence type="ECO:0000256" key="4">
    <source>
        <dbReference type="ARBA" id="ARBA00022475"/>
    </source>
</evidence>
<dbReference type="GeneTree" id="ENSGT00940000158030"/>
<evidence type="ECO:0000256" key="1">
    <source>
        <dbReference type="ARBA" id="ARBA00004651"/>
    </source>
</evidence>
<organism evidence="24 25">
    <name type="scientific">Gorilla gorilla gorilla</name>
    <name type="common">Western lowland gorilla</name>
    <dbReference type="NCBI Taxonomy" id="9595"/>
    <lineage>
        <taxon>Eukaryota</taxon>
        <taxon>Metazoa</taxon>
        <taxon>Chordata</taxon>
        <taxon>Craniata</taxon>
        <taxon>Vertebrata</taxon>
        <taxon>Euteleostomi</taxon>
        <taxon>Mammalia</taxon>
        <taxon>Eutheria</taxon>
        <taxon>Euarchontoglires</taxon>
        <taxon>Primates</taxon>
        <taxon>Haplorrhini</taxon>
        <taxon>Catarrhini</taxon>
        <taxon>Hominidae</taxon>
        <taxon>Gorilla</taxon>
    </lineage>
</organism>
<evidence type="ECO:0000256" key="17">
    <source>
        <dbReference type="ARBA" id="ARBA00048452"/>
    </source>
</evidence>
<evidence type="ECO:0000256" key="10">
    <source>
        <dbReference type="ARBA" id="ARBA00022989"/>
    </source>
</evidence>
<dbReference type="PANTHER" id="PTHR11827">
    <property type="entry name" value="SOLUTE CARRIER FAMILY 12, CATION COTRANSPORTERS"/>
    <property type="match status" value="1"/>
</dbReference>
<keyword evidence="4" id="KW-1003">Cell membrane</keyword>
<dbReference type="Pfam" id="PF00324">
    <property type="entry name" value="AA_permease"/>
    <property type="match status" value="1"/>
</dbReference>
<gene>
    <name evidence="24" type="primary">SLC12A1</name>
</gene>
<dbReference type="GO" id="GO:0016324">
    <property type="term" value="C:apical plasma membrane"/>
    <property type="evidence" value="ECO:0007669"/>
    <property type="project" value="UniProtKB-ARBA"/>
</dbReference>
<feature type="region of interest" description="Disordered" evidence="19">
    <location>
        <begin position="31"/>
        <end position="53"/>
    </location>
</feature>
<protein>
    <submittedName>
        <fullName evidence="24">Solute carrier family 12 member 1</fullName>
    </submittedName>
</protein>
<keyword evidence="9" id="KW-0630">Potassium</keyword>
<comment type="similarity">
    <text evidence="2">Belongs to the SLC12A transporter family.</text>
</comment>
<comment type="catalytic activity">
    <reaction evidence="17">
        <text>K(+)(out) + 2 chloride(out) + Na(+)(out) = K(+)(in) + 2 chloride(in) + Na(+)(in)</text>
        <dbReference type="Rhea" id="RHEA:72395"/>
        <dbReference type="ChEBI" id="CHEBI:17996"/>
        <dbReference type="ChEBI" id="CHEBI:29101"/>
        <dbReference type="ChEBI" id="CHEBI:29103"/>
    </reaction>
    <physiologicalReaction direction="left-to-right" evidence="17">
        <dbReference type="Rhea" id="RHEA:72396"/>
    </physiologicalReaction>
</comment>
<evidence type="ECO:0000256" key="15">
    <source>
        <dbReference type="ARBA" id="ARBA00023201"/>
    </source>
</evidence>
<keyword evidence="25" id="KW-1185">Reference proteome</keyword>
<evidence type="ECO:0000313" key="24">
    <source>
        <dbReference type="Ensembl" id="ENSGGOP00000000746.3"/>
    </source>
</evidence>
<evidence type="ECO:0000313" key="25">
    <source>
        <dbReference type="Proteomes" id="UP000001519"/>
    </source>
</evidence>
<keyword evidence="6" id="KW-0597">Phosphoprotein</keyword>
<evidence type="ECO:0000256" key="6">
    <source>
        <dbReference type="ARBA" id="ARBA00022553"/>
    </source>
</evidence>
<dbReference type="EMBL" id="CABD030096095">
    <property type="status" value="NOT_ANNOTATED_CDS"/>
    <property type="molecule type" value="Genomic_DNA"/>
</dbReference>
<evidence type="ECO:0000256" key="5">
    <source>
        <dbReference type="ARBA" id="ARBA00022538"/>
    </source>
</evidence>
<keyword evidence="14" id="KW-0325">Glycoprotein</keyword>
<dbReference type="EMBL" id="CABD030096096">
    <property type="status" value="NOT_ANNOTATED_CDS"/>
    <property type="molecule type" value="Genomic_DNA"/>
</dbReference>
<evidence type="ECO:0000256" key="2">
    <source>
        <dbReference type="ARBA" id="ARBA00010593"/>
    </source>
</evidence>
<keyword evidence="13 20" id="KW-0472">Membrane</keyword>
<keyword evidence="10 20" id="KW-1133">Transmembrane helix</keyword>
<reference evidence="24" key="4">
    <citation type="submission" date="2025-09" db="UniProtKB">
        <authorList>
            <consortium name="Ensembl"/>
        </authorList>
    </citation>
    <scope>IDENTIFICATION</scope>
</reference>
<keyword evidence="12" id="KW-0406">Ion transport</keyword>
<dbReference type="InterPro" id="IPR004842">
    <property type="entry name" value="SLC12A_fam"/>
</dbReference>
<feature type="domain" description="SLC12A transporter C-terminal" evidence="22">
    <location>
        <begin position="856"/>
        <end position="1083"/>
    </location>
</feature>
<dbReference type="Ensembl" id="ENSGGOT00000000762.3">
    <property type="protein sequence ID" value="ENSGGOP00000000746.3"/>
    <property type="gene ID" value="ENSGGOG00000000757.3"/>
</dbReference>
<dbReference type="InterPro" id="IPR004841">
    <property type="entry name" value="AA-permease/SLC12A_dom"/>
</dbReference>
<dbReference type="InterPro" id="IPR002445">
    <property type="entry name" value="Slc12a1"/>
</dbReference>
<dbReference type="Gene3D" id="1.20.1740.10">
    <property type="entry name" value="Amino acid/polyamine transporter I"/>
    <property type="match status" value="1"/>
</dbReference>
<feature type="domain" description="SLC12A transporter C-terminal" evidence="22">
    <location>
        <begin position="693"/>
        <end position="798"/>
    </location>
</feature>
<evidence type="ECO:0000256" key="16">
    <source>
        <dbReference type="ARBA" id="ARBA00023214"/>
    </source>
</evidence>
<feature type="transmembrane region" description="Helical" evidence="20">
    <location>
        <begin position="378"/>
        <end position="397"/>
    </location>
</feature>
<feature type="domain" description="Amino acid permease/ SLC12A" evidence="21">
    <location>
        <begin position="181"/>
        <end position="684"/>
    </location>
</feature>
<evidence type="ECO:0000256" key="11">
    <source>
        <dbReference type="ARBA" id="ARBA00023053"/>
    </source>
</evidence>
<evidence type="ECO:0000259" key="21">
    <source>
        <dbReference type="Pfam" id="PF00324"/>
    </source>
</evidence>
<feature type="transmembrane region" description="Helical" evidence="20">
    <location>
        <begin position="190"/>
        <end position="217"/>
    </location>
</feature>
<accession>G3QEP7</accession>
<keyword evidence="11" id="KW-0915">Sodium</keyword>
<reference evidence="24 25" key="2">
    <citation type="journal article" date="2012" name="Nature">
        <title>Insights into hominid evolution from the gorilla genome sequence.</title>
        <authorList>
            <person name="Scally A."/>
            <person name="Dutheil J.Y."/>
            <person name="Hillier L.W."/>
            <person name="Jordan G.E."/>
            <person name="Goodhead I."/>
            <person name="Herrero J."/>
            <person name="Hobolth A."/>
            <person name="Lappalainen T."/>
            <person name="Mailund T."/>
            <person name="Marques-Bonet T."/>
            <person name="McCarthy S."/>
            <person name="Montgomery S.H."/>
            <person name="Schwalie P.C."/>
            <person name="Tang Y.A."/>
            <person name="Ward M.C."/>
            <person name="Xue Y."/>
            <person name="Yngvadottir B."/>
            <person name="Alkan C."/>
            <person name="Andersen L.N."/>
            <person name="Ayub Q."/>
            <person name="Ball E.V."/>
            <person name="Beal K."/>
            <person name="Bradley B.J."/>
            <person name="Chen Y."/>
            <person name="Clee C.M."/>
            <person name="Fitzgerald S."/>
            <person name="Graves T.A."/>
            <person name="Gu Y."/>
            <person name="Heath P."/>
            <person name="Heger A."/>
            <person name="Karakoc E."/>
            <person name="Kolb-Kokocinski A."/>
            <person name="Laird G.K."/>
            <person name="Lunter G."/>
            <person name="Meader S."/>
            <person name="Mort M."/>
            <person name="Mullikin J.C."/>
            <person name="Munch K."/>
            <person name="O'Connor T.D."/>
            <person name="Phillips A.D."/>
            <person name="Prado-Martinez J."/>
            <person name="Rogers A.S."/>
            <person name="Sajjadian S."/>
            <person name="Schmidt D."/>
            <person name="Shaw K."/>
            <person name="Simpson J.T."/>
            <person name="Stenson P.D."/>
            <person name="Turner D.J."/>
            <person name="Vigilant L."/>
            <person name="Vilella A.J."/>
            <person name="Whitener W."/>
            <person name="Zhu B."/>
            <person name="Cooper D.N."/>
            <person name="de Jong P."/>
            <person name="Dermitzakis E.T."/>
            <person name="Eichler E.E."/>
            <person name="Flicek P."/>
            <person name="Goldman N."/>
            <person name="Mundy N.I."/>
            <person name="Ning Z."/>
            <person name="Odom D.T."/>
            <person name="Ponting C.P."/>
            <person name="Quail M.A."/>
            <person name="Ryder O.A."/>
            <person name="Searle S.M."/>
            <person name="Warren W.C."/>
            <person name="Wilson R.K."/>
            <person name="Schierup M.H."/>
            <person name="Rogers J."/>
            <person name="Tyler-Smith C."/>
            <person name="Durbin R."/>
        </authorList>
    </citation>
    <scope>NUCLEOTIDE SEQUENCE [LARGE SCALE GENOMIC DNA]</scope>
</reference>
<keyword evidence="18" id="KW-0175">Coiled coil</keyword>
<keyword evidence="16" id="KW-0868">Chloride</keyword>
<dbReference type="FunFam" id="1.20.1740.10:FF:000005">
    <property type="entry name" value="Solute carrier family 12 member 1"/>
    <property type="match status" value="1"/>
</dbReference>
<dbReference type="InterPro" id="IPR002443">
    <property type="entry name" value="SLC12A1/SLC12A2"/>
</dbReference>
<dbReference type="PANTHER" id="PTHR11827:SF93">
    <property type="entry name" value="SOLUTE CARRIER FAMILY 12 MEMBER 1"/>
    <property type="match status" value="1"/>
</dbReference>
<dbReference type="InterPro" id="IPR018491">
    <property type="entry name" value="SLC12_C"/>
</dbReference>
<dbReference type="Bgee" id="ENSGGOG00000000757">
    <property type="expression patterns" value="Expressed in adult mammalian kidney and 3 other cell types or tissues"/>
</dbReference>
<evidence type="ECO:0000256" key="9">
    <source>
        <dbReference type="ARBA" id="ARBA00022958"/>
    </source>
</evidence>
<evidence type="ECO:0000259" key="23">
    <source>
        <dbReference type="Pfam" id="PF08403"/>
    </source>
</evidence>
<evidence type="ECO:0000259" key="22">
    <source>
        <dbReference type="Pfam" id="PF03522"/>
    </source>
</evidence>
<dbReference type="Pfam" id="PF08403">
    <property type="entry name" value="AA_permease_N"/>
    <property type="match status" value="1"/>
</dbReference>
<feature type="transmembrane region" description="Helical" evidence="20">
    <location>
        <begin position="569"/>
        <end position="590"/>
    </location>
</feature>
<feature type="transmembrane region" description="Helical" evidence="20">
    <location>
        <begin position="544"/>
        <end position="563"/>
    </location>
</feature>
<feature type="transmembrane region" description="Helical" evidence="20">
    <location>
        <begin position="602"/>
        <end position="626"/>
    </location>
</feature>
<feature type="transmembrane region" description="Helical" evidence="20">
    <location>
        <begin position="325"/>
        <end position="346"/>
    </location>
</feature>
<dbReference type="HOGENOM" id="CLU_001883_0_0_1"/>
<keyword evidence="3" id="KW-0813">Transport</keyword>
<proteinExistence type="inferred from homology"/>
<comment type="subcellular location">
    <subcellularLocation>
        <location evidence="1">Cell membrane</location>
        <topology evidence="1">Multi-pass membrane protein</topology>
    </subcellularLocation>
</comment>
<dbReference type="InterPro" id="IPR013612">
    <property type="entry name" value="AA_permease_N"/>
</dbReference>
<reference evidence="24" key="3">
    <citation type="submission" date="2025-08" db="UniProtKB">
        <authorList>
            <consortium name="Ensembl"/>
        </authorList>
    </citation>
    <scope>IDENTIFICATION</scope>
</reference>
<reference evidence="25" key="1">
    <citation type="submission" date="2011-05" db="EMBL/GenBank/DDBJ databases">
        <title>Insights into the evolution of the great apes provided by the gorilla genome.</title>
        <authorList>
            <person name="Scally A."/>
        </authorList>
    </citation>
    <scope>NUCLEOTIDE SEQUENCE [LARGE SCALE GENOMIC DNA]</scope>
</reference>
<keyword evidence="7 20" id="KW-0812">Transmembrane</keyword>
<evidence type="ECO:0000256" key="18">
    <source>
        <dbReference type="SAM" id="Coils"/>
    </source>
</evidence>
<keyword evidence="5" id="KW-0633">Potassium transport</keyword>
<name>G3QEP7_GORGO</name>
<dbReference type="NCBIfam" id="TIGR00930">
    <property type="entry name" value="2a30"/>
    <property type="match status" value="1"/>
</dbReference>
<evidence type="ECO:0000256" key="3">
    <source>
        <dbReference type="ARBA" id="ARBA00022448"/>
    </source>
</evidence>
<feature type="domain" description="Amino acid permease N-terminal" evidence="23">
    <location>
        <begin position="90"/>
        <end position="157"/>
    </location>
</feature>
<dbReference type="PRINTS" id="PR01209">
    <property type="entry name" value="NAKCLTRSPRT2"/>
</dbReference>
<dbReference type="Pfam" id="PF03522">
    <property type="entry name" value="SLC12"/>
    <property type="match status" value="2"/>
</dbReference>
<feature type="transmembrane region" description="Helical" evidence="20">
    <location>
        <begin position="300"/>
        <end position="319"/>
    </location>
</feature>
<evidence type="ECO:0000256" key="14">
    <source>
        <dbReference type="ARBA" id="ARBA00023180"/>
    </source>
</evidence>
<dbReference type="GO" id="GO:0008511">
    <property type="term" value="F:sodium:potassium:chloride symporter activity"/>
    <property type="evidence" value="ECO:0007669"/>
    <property type="project" value="UniProtKB-ARBA"/>
</dbReference>
<evidence type="ECO:0000256" key="19">
    <source>
        <dbReference type="SAM" id="MobiDB-lite"/>
    </source>
</evidence>
<evidence type="ECO:0000256" key="12">
    <source>
        <dbReference type="ARBA" id="ARBA00023065"/>
    </source>
</evidence>
<dbReference type="EMBL" id="CABD030096094">
    <property type="status" value="NOT_ANNOTATED_CDS"/>
    <property type="molecule type" value="Genomic_DNA"/>
</dbReference>
<dbReference type="EMBL" id="CABD030096097">
    <property type="status" value="NOT_ANNOTATED_CDS"/>
    <property type="molecule type" value="Genomic_DNA"/>
</dbReference>
<feature type="transmembrane region" description="Helical" evidence="20">
    <location>
        <begin position="417"/>
        <end position="437"/>
    </location>
</feature>
<keyword evidence="8" id="KW-0769">Symport</keyword>
<evidence type="ECO:0000256" key="8">
    <source>
        <dbReference type="ARBA" id="ARBA00022847"/>
    </source>
</evidence>
<dbReference type="Proteomes" id="UP000001519">
    <property type="component" value="Chromosome 15"/>
</dbReference>
<sequence length="1083" mass="119856">MSLNNSSNVFLDSVPSNTNRFQVNVINENHESSAAADDNTDPPHYEETSFGDEAQKRLRISFRPGNQECYDNFLQSGETAKTDASFHAYDSHTNTYCLQTFGHNTMDAVPKIEYYRNTGSISGPKVNRPSLLEIHEQLAKNVAVTPSSADRVANGDGIPGDEQAENKDDQAGVVKFGWVKGVLVRCMLNIWGVMLFIRLSWIVGEAGIGLGVLIILLSTMVTSITGLSTSAIATNGFVRGGGAYYLISRSLGPEFGGSIGLIFAFANAVAVAMYVVGFAETVVDLLKESDSMMVDPTNDIRIIGSITVVILLGISVAGMEWEAKAQVILLVILLIAIANFFIGTVIPSNNEKKSKGFFNYQASIFAENFGPRFTKGEGFFSVFAIFFPAATGILAGANISGDLEDPQDAIPRGTMLAIFITTVAYLGVAICVGACVVRDATGNMNDTIISGMNCNGSAACGLGYDFSRCRHEPCQYGLMNNFQVMSMVSGFGPLITAGIFSATLSSALASLVSAPKVFQALCKDNIYKALQFFAKGYGKNNEPLRGYILTYLIAMAFILIAELNTIAPIISNFFLASYALINFSCFHASYAKSPGWRPAYGIYNMWVSLFGAVLCCAVMFVINWWAAVITYVIEFFLYVYVTYKKPDVNWGSSTQALSYVSALDNALELTTVEDHVKNFRPQCIVLTGGPMTRPALLDITHAFTKNSGLCICCEVFVGPRKLCVKEMNSGMAKKQAWLIKNKIKAFYAAVAADCFRDGVRSLLQASGLGRMKPNTLVIGYKKNWRKAPLTEIENYIQLPEKSTFPWYSDFFSKELERLEQERLALEATIKDNECEEESGGIRGLFKKAGKLNITKTTPKKDGSINTSQSMHVGEFNQKLVEASTQFKKKQEKGTIDVWWLFDDGGLTLLIPYILTLRKKWKDCKLRIYVGGKINRIEEEKIAMASLLSKFRIKFADIHIIGDINIRPNKESWKVFEEMIEPYRLHESCKDLTTAEKLKRETPWKITDAELEAVKEKSYRQVRLNELLQEHSRAANLIVLSLPVARKGSISDLLYMAWLEILTKNLPPVLLVRGNHKNVLTFYS</sequence>
<evidence type="ECO:0000256" key="13">
    <source>
        <dbReference type="ARBA" id="ARBA00023136"/>
    </source>
</evidence>
<dbReference type="AlphaFoldDB" id="G3QEP7"/>
<feature type="coiled-coil region" evidence="18">
    <location>
        <begin position="808"/>
        <end position="835"/>
    </location>
</feature>
<evidence type="ECO:0000256" key="20">
    <source>
        <dbReference type="SAM" id="Phobius"/>
    </source>
</evidence>
<keyword evidence="15" id="KW-0739">Sodium transport</keyword>